<dbReference type="EMBL" id="JAFKDB010000020">
    <property type="protein sequence ID" value="MBN7771576.1"/>
    <property type="molecule type" value="Genomic_DNA"/>
</dbReference>
<dbReference type="Pfam" id="PF02609">
    <property type="entry name" value="Exonuc_VII_S"/>
    <property type="match status" value="1"/>
</dbReference>
<dbReference type="InterPro" id="IPR037004">
    <property type="entry name" value="Exonuc_VII_ssu_sf"/>
</dbReference>
<dbReference type="NCBIfam" id="TIGR01280">
    <property type="entry name" value="xseB"/>
    <property type="match status" value="1"/>
</dbReference>
<dbReference type="Proteomes" id="UP000664344">
    <property type="component" value="Unassembled WGS sequence"/>
</dbReference>
<dbReference type="GO" id="GO:0008855">
    <property type="term" value="F:exodeoxyribonuclease VII activity"/>
    <property type="evidence" value="ECO:0007669"/>
    <property type="project" value="UniProtKB-EC"/>
</dbReference>
<dbReference type="RefSeq" id="WP_029652969.1">
    <property type="nucleotide sequence ID" value="NZ_JAFKDB010000020.1"/>
</dbReference>
<accession>A0ABS3BL54</accession>
<keyword evidence="4 6" id="KW-0378">Hydrolase</keyword>
<evidence type="ECO:0000256" key="5">
    <source>
        <dbReference type="ARBA" id="ARBA00022839"/>
    </source>
</evidence>
<comment type="subunit">
    <text evidence="6">Heterooligomer composed of large and small subunits.</text>
</comment>
<reference evidence="8 9" key="1">
    <citation type="submission" date="2021-02" db="EMBL/GenBank/DDBJ databases">
        <title>PHA producing bacteria isolated from coastal sediment in Guangdong, Shenzhen.</title>
        <authorList>
            <person name="Zheng W."/>
            <person name="Yu S."/>
            <person name="Huang Y."/>
        </authorList>
    </citation>
    <scope>NUCLEOTIDE SEQUENCE [LARGE SCALE GENOMIC DNA]</scope>
    <source>
        <strain evidence="8 9">TN21-5</strain>
    </source>
</reference>
<comment type="catalytic activity">
    <reaction evidence="6">
        <text>Exonucleolytic cleavage in either 5'- to 3'- or 3'- to 5'-direction to yield nucleoside 5'-phosphates.</text>
        <dbReference type="EC" id="3.1.11.6"/>
    </reaction>
</comment>
<protein>
    <recommendedName>
        <fullName evidence="6">Exodeoxyribonuclease 7 small subunit</fullName>
        <ecNumber evidence="6">3.1.11.6</ecNumber>
    </recommendedName>
    <alternativeName>
        <fullName evidence="6">Exodeoxyribonuclease VII small subunit</fullName>
        <shortName evidence="6">Exonuclease VII small subunit</shortName>
    </alternativeName>
</protein>
<feature type="region of interest" description="Disordered" evidence="7">
    <location>
        <begin position="63"/>
        <end position="86"/>
    </location>
</feature>
<dbReference type="InterPro" id="IPR003761">
    <property type="entry name" value="Exonuc_VII_S"/>
</dbReference>
<evidence type="ECO:0000313" key="8">
    <source>
        <dbReference type="EMBL" id="MBN7771576.1"/>
    </source>
</evidence>
<comment type="subcellular location">
    <subcellularLocation>
        <location evidence="6">Cytoplasm</location>
    </subcellularLocation>
</comment>
<dbReference type="PANTHER" id="PTHR34137">
    <property type="entry name" value="EXODEOXYRIBONUCLEASE 7 SMALL SUBUNIT"/>
    <property type="match status" value="1"/>
</dbReference>
<keyword evidence="9" id="KW-1185">Reference proteome</keyword>
<evidence type="ECO:0000313" key="9">
    <source>
        <dbReference type="Proteomes" id="UP000664344"/>
    </source>
</evidence>
<evidence type="ECO:0000256" key="2">
    <source>
        <dbReference type="ARBA" id="ARBA00022490"/>
    </source>
</evidence>
<name>A0ABS3BL54_9GAMM</name>
<keyword evidence="2 6" id="KW-0963">Cytoplasm</keyword>
<sequence length="86" mass="9520">MAGENTRSASIADFESSLNELENLVRDLEQGELSLEQSLAAFERGVKLTRDCQSALKSAEQRVEQLVQNSDGSLESRPFSTDDDQQ</sequence>
<evidence type="ECO:0000256" key="6">
    <source>
        <dbReference type="HAMAP-Rule" id="MF_00337"/>
    </source>
</evidence>
<keyword evidence="5 6" id="KW-0269">Exonuclease</keyword>
<dbReference type="SUPFAM" id="SSF116842">
    <property type="entry name" value="XseB-like"/>
    <property type="match status" value="1"/>
</dbReference>
<dbReference type="NCBIfam" id="NF002140">
    <property type="entry name" value="PRK00977.1-4"/>
    <property type="match status" value="1"/>
</dbReference>
<dbReference type="NCBIfam" id="NF002139">
    <property type="entry name" value="PRK00977.1-3"/>
    <property type="match status" value="1"/>
</dbReference>
<dbReference type="Gene3D" id="1.10.287.1040">
    <property type="entry name" value="Exonuclease VII, small subunit"/>
    <property type="match status" value="1"/>
</dbReference>
<evidence type="ECO:0000256" key="7">
    <source>
        <dbReference type="SAM" id="MobiDB-lite"/>
    </source>
</evidence>
<evidence type="ECO:0000256" key="4">
    <source>
        <dbReference type="ARBA" id="ARBA00022801"/>
    </source>
</evidence>
<keyword evidence="3 6" id="KW-0540">Nuclease</keyword>
<dbReference type="EC" id="3.1.11.6" evidence="6"/>
<proteinExistence type="inferred from homology"/>
<dbReference type="HAMAP" id="MF_00337">
    <property type="entry name" value="Exonuc_7_S"/>
    <property type="match status" value="1"/>
</dbReference>
<evidence type="ECO:0000256" key="3">
    <source>
        <dbReference type="ARBA" id="ARBA00022722"/>
    </source>
</evidence>
<dbReference type="PANTHER" id="PTHR34137:SF1">
    <property type="entry name" value="EXODEOXYRIBONUCLEASE 7 SMALL SUBUNIT"/>
    <property type="match status" value="1"/>
</dbReference>
<organism evidence="8 9">
    <name type="scientific">Marinobacter daepoensis</name>
    <dbReference type="NCBI Taxonomy" id="262077"/>
    <lineage>
        <taxon>Bacteria</taxon>
        <taxon>Pseudomonadati</taxon>
        <taxon>Pseudomonadota</taxon>
        <taxon>Gammaproteobacteria</taxon>
        <taxon>Pseudomonadales</taxon>
        <taxon>Marinobacteraceae</taxon>
        <taxon>Marinobacter</taxon>
    </lineage>
</organism>
<gene>
    <name evidence="6" type="primary">xseB</name>
    <name evidence="8" type="ORF">JYP53_16840</name>
</gene>
<comment type="caution">
    <text evidence="8">The sequence shown here is derived from an EMBL/GenBank/DDBJ whole genome shotgun (WGS) entry which is preliminary data.</text>
</comment>
<comment type="similarity">
    <text evidence="1 6">Belongs to the XseB family.</text>
</comment>
<evidence type="ECO:0000256" key="1">
    <source>
        <dbReference type="ARBA" id="ARBA00009998"/>
    </source>
</evidence>
<comment type="function">
    <text evidence="6">Bidirectionally degrades single-stranded DNA into large acid-insoluble oligonucleotides, which are then degraded further into small acid-soluble oligonucleotides.</text>
</comment>